<accession>A0A8H6XQF0</accession>
<organism evidence="2 3">
    <name type="scientific">Mycena sanguinolenta</name>
    <dbReference type="NCBI Taxonomy" id="230812"/>
    <lineage>
        <taxon>Eukaryota</taxon>
        <taxon>Fungi</taxon>
        <taxon>Dikarya</taxon>
        <taxon>Basidiomycota</taxon>
        <taxon>Agaricomycotina</taxon>
        <taxon>Agaricomycetes</taxon>
        <taxon>Agaricomycetidae</taxon>
        <taxon>Agaricales</taxon>
        <taxon>Marasmiineae</taxon>
        <taxon>Mycenaceae</taxon>
        <taxon>Mycena</taxon>
    </lineage>
</organism>
<dbReference type="Proteomes" id="UP000623467">
    <property type="component" value="Unassembled WGS sequence"/>
</dbReference>
<sequence length="396" mass="42461">MTRGCTRHRWEWTLACWNSSTCRGMFSRSNHHDQTAPSANPAAAPTLLASRPPAWDSPTKPQLLSAHFSRLESLLDSALATLTLIRDHAPNNDQQVLSSHAMEVLQALCRHTFIPAPDPGLAPAATTSPPLPPSPPTPPAAATYAAATAVPTRDGSVTASIADADADIDAAGHTSARAQSPTPTPTPPPTTSDILKTQNYAPDLIFRLDDSPHTIPLPGRPHSERLCVAIRESVLPGTGLRILSVRWTQKGNLTVTFLHDAEFTRQAALKLAPAIWKLIRPLFKLPKQSACPRIEQGGSWHTVVIHSVPVAYEESKQSVRDWLWETSVLGPIGAVSVMCDDNVLSARIGAGGTVSVRVSLVDKADADSLLAHGAIVLGARCRVSRYIAKPRSKSMP</sequence>
<gene>
    <name evidence="2" type="ORF">MSAN_01834400</name>
</gene>
<dbReference type="EMBL" id="JACAZH010000019">
    <property type="protein sequence ID" value="KAF7346083.1"/>
    <property type="molecule type" value="Genomic_DNA"/>
</dbReference>
<protein>
    <submittedName>
        <fullName evidence="2">Uncharacterized protein</fullName>
    </submittedName>
</protein>
<feature type="region of interest" description="Disordered" evidence="1">
    <location>
        <begin position="172"/>
        <end position="195"/>
    </location>
</feature>
<name>A0A8H6XQF0_9AGAR</name>
<comment type="caution">
    <text evidence="2">The sequence shown here is derived from an EMBL/GenBank/DDBJ whole genome shotgun (WGS) entry which is preliminary data.</text>
</comment>
<dbReference type="AlphaFoldDB" id="A0A8H6XQF0"/>
<feature type="compositionally biased region" description="Pro residues" evidence="1">
    <location>
        <begin position="129"/>
        <end position="139"/>
    </location>
</feature>
<reference evidence="2" key="1">
    <citation type="submission" date="2020-05" db="EMBL/GenBank/DDBJ databases">
        <title>Mycena genomes resolve the evolution of fungal bioluminescence.</title>
        <authorList>
            <person name="Tsai I.J."/>
        </authorList>
    </citation>
    <scope>NUCLEOTIDE SEQUENCE</scope>
    <source>
        <strain evidence="2">160909Yilan</strain>
    </source>
</reference>
<evidence type="ECO:0000313" key="2">
    <source>
        <dbReference type="EMBL" id="KAF7346083.1"/>
    </source>
</evidence>
<keyword evidence="3" id="KW-1185">Reference proteome</keyword>
<evidence type="ECO:0000313" key="3">
    <source>
        <dbReference type="Proteomes" id="UP000623467"/>
    </source>
</evidence>
<evidence type="ECO:0000256" key="1">
    <source>
        <dbReference type="SAM" id="MobiDB-lite"/>
    </source>
</evidence>
<feature type="region of interest" description="Disordered" evidence="1">
    <location>
        <begin position="119"/>
        <end position="141"/>
    </location>
</feature>
<dbReference type="OrthoDB" id="3044669at2759"/>
<proteinExistence type="predicted"/>